<comment type="subcellular location">
    <subcellularLocation>
        <location evidence="1">Membrane</location>
        <topology evidence="1">Multi-pass membrane protein</topology>
    </subcellularLocation>
</comment>
<keyword evidence="8 10" id="KW-0472">Membrane</keyword>
<keyword evidence="4 10" id="KW-0812">Transmembrane</keyword>
<feature type="transmembrane region" description="Helical" evidence="10">
    <location>
        <begin position="191"/>
        <end position="210"/>
    </location>
</feature>
<keyword evidence="2 10" id="KW-0444">Lipid biosynthesis</keyword>
<feature type="transmembrane region" description="Helical" evidence="10">
    <location>
        <begin position="254"/>
        <end position="273"/>
    </location>
</feature>
<dbReference type="AlphaFoldDB" id="A0A6A7G856"/>
<dbReference type="GO" id="GO:0034625">
    <property type="term" value="P:fatty acid elongation, monounsaturated fatty acid"/>
    <property type="evidence" value="ECO:0007669"/>
    <property type="project" value="TreeGrafter"/>
</dbReference>
<evidence type="ECO:0000256" key="7">
    <source>
        <dbReference type="ARBA" id="ARBA00023098"/>
    </source>
</evidence>
<feature type="compositionally biased region" description="Polar residues" evidence="11">
    <location>
        <begin position="321"/>
        <end position="343"/>
    </location>
</feature>
<keyword evidence="5 10" id="KW-0276">Fatty acid metabolism</keyword>
<dbReference type="PANTHER" id="PTHR11157:SF69">
    <property type="entry name" value="ELONGATION OF VERY LONG CHAIN FATTY ACIDS PROTEIN 7"/>
    <property type="match status" value="1"/>
</dbReference>
<feature type="transmembrane region" description="Helical" evidence="10">
    <location>
        <begin position="222"/>
        <end position="242"/>
    </location>
</feature>
<organism evidence="12">
    <name type="scientific">Hirondellea gigas</name>
    <dbReference type="NCBI Taxonomy" id="1518452"/>
    <lineage>
        <taxon>Eukaryota</taxon>
        <taxon>Metazoa</taxon>
        <taxon>Ecdysozoa</taxon>
        <taxon>Arthropoda</taxon>
        <taxon>Crustacea</taxon>
        <taxon>Multicrustacea</taxon>
        <taxon>Malacostraca</taxon>
        <taxon>Eumalacostraca</taxon>
        <taxon>Peracarida</taxon>
        <taxon>Amphipoda</taxon>
        <taxon>Amphilochidea</taxon>
        <taxon>Lysianassida</taxon>
        <taxon>Lysianassidira</taxon>
        <taxon>Lysianassoidea</taxon>
        <taxon>Lysianassidae</taxon>
        <taxon>Hirondellea</taxon>
    </lineage>
</organism>
<proteinExistence type="evidence at transcript level"/>
<dbReference type="EMBL" id="IACT01007738">
    <property type="protein sequence ID" value="LAC26851.1"/>
    <property type="molecule type" value="mRNA"/>
</dbReference>
<dbReference type="GO" id="GO:0030148">
    <property type="term" value="P:sphingolipid biosynthetic process"/>
    <property type="evidence" value="ECO:0007669"/>
    <property type="project" value="TreeGrafter"/>
</dbReference>
<feature type="transmembrane region" description="Helical" evidence="10">
    <location>
        <begin position="43"/>
        <end position="64"/>
    </location>
</feature>
<keyword evidence="7 10" id="KW-0443">Lipid metabolism</keyword>
<evidence type="ECO:0000313" key="12">
    <source>
        <dbReference type="EMBL" id="LAC26851.1"/>
    </source>
</evidence>
<evidence type="ECO:0000256" key="8">
    <source>
        <dbReference type="ARBA" id="ARBA00023136"/>
    </source>
</evidence>
<comment type="similarity">
    <text evidence="10">Belongs to the ELO family.</text>
</comment>
<evidence type="ECO:0000256" key="10">
    <source>
        <dbReference type="RuleBase" id="RU361115"/>
    </source>
</evidence>
<evidence type="ECO:0000256" key="1">
    <source>
        <dbReference type="ARBA" id="ARBA00004141"/>
    </source>
</evidence>
<keyword evidence="3 10" id="KW-0808">Transferase</keyword>
<name>A0A6A7G856_9CRUS</name>
<dbReference type="GO" id="GO:0005789">
    <property type="term" value="C:endoplasmic reticulum membrane"/>
    <property type="evidence" value="ECO:0007669"/>
    <property type="project" value="TreeGrafter"/>
</dbReference>
<dbReference type="GO" id="GO:0034626">
    <property type="term" value="P:fatty acid elongation, polyunsaturated fatty acid"/>
    <property type="evidence" value="ECO:0007669"/>
    <property type="project" value="TreeGrafter"/>
</dbReference>
<dbReference type="GO" id="GO:0042761">
    <property type="term" value="P:very long-chain fatty acid biosynthetic process"/>
    <property type="evidence" value="ECO:0007669"/>
    <property type="project" value="TreeGrafter"/>
</dbReference>
<dbReference type="Pfam" id="PF01151">
    <property type="entry name" value="ELO"/>
    <property type="match status" value="1"/>
</dbReference>
<feature type="region of interest" description="Disordered" evidence="11">
    <location>
        <begin position="321"/>
        <end position="379"/>
    </location>
</feature>
<evidence type="ECO:0000256" key="3">
    <source>
        <dbReference type="ARBA" id="ARBA00022679"/>
    </source>
</evidence>
<evidence type="ECO:0000256" key="11">
    <source>
        <dbReference type="SAM" id="MobiDB-lite"/>
    </source>
</evidence>
<dbReference type="PANTHER" id="PTHR11157">
    <property type="entry name" value="FATTY ACID ACYL TRANSFERASE-RELATED"/>
    <property type="match status" value="1"/>
</dbReference>
<feature type="transmembrane region" description="Helical" evidence="10">
    <location>
        <begin position="76"/>
        <end position="100"/>
    </location>
</feature>
<accession>A0A6A7G856</accession>
<dbReference type="InterPro" id="IPR002076">
    <property type="entry name" value="ELO_fam"/>
</dbReference>
<evidence type="ECO:0000256" key="5">
    <source>
        <dbReference type="ARBA" id="ARBA00022832"/>
    </source>
</evidence>
<keyword evidence="6 10" id="KW-1133">Transmembrane helix</keyword>
<feature type="transmembrane region" description="Helical" evidence="10">
    <location>
        <begin position="112"/>
        <end position="132"/>
    </location>
</feature>
<feature type="transmembrane region" description="Helical" evidence="10">
    <location>
        <begin position="285"/>
        <end position="305"/>
    </location>
</feature>
<sequence>MAPNNTSNEGNQMNWERLVAPCGKQQIESPKETPKYNSQLGTYNAAVTPMMVLLLGFSCGAYVYRDYEMDPRVEGWLLVGNMWGTVGISILYILFSVVWGPRWMRGRKPMQLTKFMIVYNAFQVLISLYMFLETGLAGWFFDYNYRCQPCDHSNSFNGIRMARAAHWYFLSKQLDFIDTFLFILRGKLNQVTMLHIIHHSCMFMSMWFGVQHTPGGHITFMGFLNTFVHVIMYSYYLLAAMGPRVRPYLWWKRYLTTLQLTQFVLIFLHAAQLLVFPCEGVPTSLVLWTLLYAFIFFVLFINFYVEAYLFGPNRKKGASAAVQNKEQNGKSNGQLDGQQSNGLYESKQQHSNSNGNSNITSFMNGRVKHRQPSSSSVVQ</sequence>
<comment type="catalytic activity">
    <reaction evidence="10">
        <text>a very-long-chain acyl-CoA + malonyl-CoA + H(+) = a very-long-chain 3-oxoacyl-CoA + CO2 + CoA</text>
        <dbReference type="Rhea" id="RHEA:32727"/>
        <dbReference type="ChEBI" id="CHEBI:15378"/>
        <dbReference type="ChEBI" id="CHEBI:16526"/>
        <dbReference type="ChEBI" id="CHEBI:57287"/>
        <dbReference type="ChEBI" id="CHEBI:57384"/>
        <dbReference type="ChEBI" id="CHEBI:90725"/>
        <dbReference type="ChEBI" id="CHEBI:90736"/>
        <dbReference type="EC" id="2.3.1.199"/>
    </reaction>
</comment>
<evidence type="ECO:0000256" key="4">
    <source>
        <dbReference type="ARBA" id="ARBA00022692"/>
    </source>
</evidence>
<reference evidence="12" key="1">
    <citation type="submission" date="2017-11" db="EMBL/GenBank/DDBJ databases">
        <title>The sensing device of the deep-sea amphipod.</title>
        <authorList>
            <person name="Kobayashi H."/>
            <person name="Nagahama T."/>
            <person name="Arai W."/>
            <person name="Sasagawa Y."/>
            <person name="Umeda M."/>
            <person name="Hayashi T."/>
            <person name="Nikaido I."/>
            <person name="Watanabe H."/>
            <person name="Oguri K."/>
            <person name="Kitazato H."/>
            <person name="Fujioka K."/>
            <person name="Kido Y."/>
            <person name="Takami H."/>
        </authorList>
    </citation>
    <scope>NUCLEOTIDE SEQUENCE</scope>
    <source>
        <tissue evidence="12">Whole body</tissue>
    </source>
</reference>
<dbReference type="GO" id="GO:0009922">
    <property type="term" value="F:fatty acid elongase activity"/>
    <property type="evidence" value="ECO:0007669"/>
    <property type="project" value="UniProtKB-EC"/>
</dbReference>
<dbReference type="EC" id="2.3.1.199" evidence="10"/>
<evidence type="ECO:0000256" key="2">
    <source>
        <dbReference type="ARBA" id="ARBA00022516"/>
    </source>
</evidence>
<feature type="compositionally biased region" description="Polar residues" evidence="11">
    <location>
        <begin position="349"/>
        <end position="363"/>
    </location>
</feature>
<protein>
    <recommendedName>
        <fullName evidence="10">Elongation of very long chain fatty acids protein</fullName>
        <ecNumber evidence="10">2.3.1.199</ecNumber>
    </recommendedName>
    <alternativeName>
        <fullName evidence="10">Very-long-chain 3-oxoacyl-CoA synthase</fullName>
    </alternativeName>
</protein>
<evidence type="ECO:0000256" key="6">
    <source>
        <dbReference type="ARBA" id="ARBA00022989"/>
    </source>
</evidence>
<dbReference type="GO" id="GO:0019367">
    <property type="term" value="P:fatty acid elongation, saturated fatty acid"/>
    <property type="evidence" value="ECO:0007669"/>
    <property type="project" value="TreeGrafter"/>
</dbReference>
<keyword evidence="9 10" id="KW-0275">Fatty acid biosynthesis</keyword>
<evidence type="ECO:0000256" key="9">
    <source>
        <dbReference type="ARBA" id="ARBA00023160"/>
    </source>
</evidence>